<evidence type="ECO:0000313" key="1">
    <source>
        <dbReference type="EMBL" id="TWU58681.1"/>
    </source>
</evidence>
<dbReference type="AlphaFoldDB" id="A0A5C6FGE9"/>
<keyword evidence="2" id="KW-1185">Reference proteome</keyword>
<dbReference type="Proteomes" id="UP000318288">
    <property type="component" value="Unassembled WGS sequence"/>
</dbReference>
<accession>A0A5C6FGE9</accession>
<name>A0A5C6FGE9_9BACT</name>
<dbReference type="EMBL" id="SJPW01000002">
    <property type="protein sequence ID" value="TWU58681.1"/>
    <property type="molecule type" value="Genomic_DNA"/>
</dbReference>
<evidence type="ECO:0000313" key="2">
    <source>
        <dbReference type="Proteomes" id="UP000318288"/>
    </source>
</evidence>
<protein>
    <submittedName>
        <fullName evidence="1">Uncharacterized protein</fullName>
    </submittedName>
</protein>
<reference evidence="1 2" key="1">
    <citation type="submission" date="2019-02" db="EMBL/GenBank/DDBJ databases">
        <title>Deep-cultivation of Planctomycetes and their phenomic and genomic characterization uncovers novel biology.</title>
        <authorList>
            <person name="Wiegand S."/>
            <person name="Jogler M."/>
            <person name="Boedeker C."/>
            <person name="Pinto D."/>
            <person name="Vollmers J."/>
            <person name="Rivas-Marin E."/>
            <person name="Kohn T."/>
            <person name="Peeters S.H."/>
            <person name="Heuer A."/>
            <person name="Rast P."/>
            <person name="Oberbeckmann S."/>
            <person name="Bunk B."/>
            <person name="Jeske O."/>
            <person name="Meyerdierks A."/>
            <person name="Storesund J.E."/>
            <person name="Kallscheuer N."/>
            <person name="Luecker S."/>
            <person name="Lage O.M."/>
            <person name="Pohl T."/>
            <person name="Merkel B.J."/>
            <person name="Hornburger P."/>
            <person name="Mueller R.-W."/>
            <person name="Bruemmer F."/>
            <person name="Labrenz M."/>
            <person name="Spormann A.M."/>
            <person name="Op Den Camp H."/>
            <person name="Overmann J."/>
            <person name="Amann R."/>
            <person name="Jetten M.S.M."/>
            <person name="Mascher T."/>
            <person name="Medema M.H."/>
            <person name="Devos D.P."/>
            <person name="Kaster A.-K."/>
            <person name="Ovreas L."/>
            <person name="Rohde M."/>
            <person name="Galperin M.Y."/>
            <person name="Jogler C."/>
        </authorList>
    </citation>
    <scope>NUCLEOTIDE SEQUENCE [LARGE SCALE GENOMIC DNA]</scope>
    <source>
        <strain evidence="1 2">Poly51</strain>
    </source>
</reference>
<proteinExistence type="predicted"/>
<comment type="caution">
    <text evidence="1">The sequence shown here is derived from an EMBL/GenBank/DDBJ whole genome shotgun (WGS) entry which is preliminary data.</text>
</comment>
<sequence>MPTPPPHANESHPALADLDQELNRLQRAIRLAIQNQLAKLTGQSLGSLRENQDLADSIHRLLDSHGLRIQCIECGHPAILRVSPRSGTASGAFVFDHSIDGRRTFHGGKGTVPEIRLVAKPPRKKADPPRKATAG</sequence>
<dbReference type="RefSeq" id="WP_146455748.1">
    <property type="nucleotide sequence ID" value="NZ_SJPW01000002.1"/>
</dbReference>
<dbReference type="OrthoDB" id="248023at2"/>
<organism evidence="1 2">
    <name type="scientific">Rubripirellula tenax</name>
    <dbReference type="NCBI Taxonomy" id="2528015"/>
    <lineage>
        <taxon>Bacteria</taxon>
        <taxon>Pseudomonadati</taxon>
        <taxon>Planctomycetota</taxon>
        <taxon>Planctomycetia</taxon>
        <taxon>Pirellulales</taxon>
        <taxon>Pirellulaceae</taxon>
        <taxon>Rubripirellula</taxon>
    </lineage>
</organism>
<gene>
    <name evidence="1" type="ORF">Poly51_14600</name>
</gene>